<keyword evidence="1" id="KW-0812">Transmembrane</keyword>
<keyword evidence="1" id="KW-1133">Transmembrane helix</keyword>
<keyword evidence="3" id="KW-1185">Reference proteome</keyword>
<dbReference type="AlphaFoldDB" id="A0A7M1SRK6"/>
<name>A0A7M1SRK6_9MICO</name>
<protein>
    <submittedName>
        <fullName evidence="2">Uncharacterized protein</fullName>
    </submittedName>
</protein>
<feature type="transmembrane region" description="Helical" evidence="1">
    <location>
        <begin position="65"/>
        <end position="85"/>
    </location>
</feature>
<proteinExistence type="predicted"/>
<gene>
    <name evidence="2" type="ORF">IM660_15825</name>
</gene>
<evidence type="ECO:0000313" key="3">
    <source>
        <dbReference type="Proteomes" id="UP000593758"/>
    </source>
</evidence>
<feature type="transmembrane region" description="Helical" evidence="1">
    <location>
        <begin position="23"/>
        <end position="45"/>
    </location>
</feature>
<dbReference type="RefSeq" id="WP_193496772.1">
    <property type="nucleotide sequence ID" value="NZ_CP063169.1"/>
</dbReference>
<dbReference type="EMBL" id="CP063169">
    <property type="protein sequence ID" value="QOR70081.1"/>
    <property type="molecule type" value="Genomic_DNA"/>
</dbReference>
<feature type="transmembrane region" description="Helical" evidence="1">
    <location>
        <begin position="140"/>
        <end position="159"/>
    </location>
</feature>
<organism evidence="2 3">
    <name type="scientific">Ruania alkalisoli</name>
    <dbReference type="NCBI Taxonomy" id="2779775"/>
    <lineage>
        <taxon>Bacteria</taxon>
        <taxon>Bacillati</taxon>
        <taxon>Actinomycetota</taxon>
        <taxon>Actinomycetes</taxon>
        <taxon>Micrococcales</taxon>
        <taxon>Ruaniaceae</taxon>
        <taxon>Ruania</taxon>
    </lineage>
</organism>
<evidence type="ECO:0000256" key="1">
    <source>
        <dbReference type="SAM" id="Phobius"/>
    </source>
</evidence>
<sequence>MPSGTLPPDVVIARTLRAHTRTLVAMCTMVVVLMLIGAGALSMAGGNAGDPRVVAGLTMLGAGQVLALAAAAFAGAGWLHIVRAVGTPGSTQSARAVADGIPVEQVQVTGRRLALLLRVTLGVAVLGVTAWAVIAVEGVIGAAVGAVLVAQVAVVITLVRTHLLLHPRRP</sequence>
<evidence type="ECO:0000313" key="2">
    <source>
        <dbReference type="EMBL" id="QOR70081.1"/>
    </source>
</evidence>
<reference evidence="2 3" key="1">
    <citation type="submission" date="2020-10" db="EMBL/GenBank/DDBJ databases">
        <title>Haloactinobacterium sp. RN3S43, a bacterium isolated from saline soil.</title>
        <authorList>
            <person name="Sun J.-Q."/>
        </authorList>
    </citation>
    <scope>NUCLEOTIDE SEQUENCE [LARGE SCALE GENOMIC DNA]</scope>
    <source>
        <strain evidence="2 3">RN3S43</strain>
    </source>
</reference>
<feature type="transmembrane region" description="Helical" evidence="1">
    <location>
        <begin position="115"/>
        <end position="134"/>
    </location>
</feature>
<dbReference type="Proteomes" id="UP000593758">
    <property type="component" value="Chromosome"/>
</dbReference>
<accession>A0A7M1SRK6</accession>
<dbReference type="KEGG" id="halt:IM660_15825"/>
<keyword evidence="1" id="KW-0472">Membrane</keyword>